<dbReference type="Gene3D" id="1.10.10.10">
    <property type="entry name" value="Winged helix-like DNA-binding domain superfamily/Winged helix DNA-binding domain"/>
    <property type="match status" value="1"/>
</dbReference>
<dbReference type="InterPro" id="IPR036390">
    <property type="entry name" value="WH_DNA-bd_sf"/>
</dbReference>
<reference evidence="5" key="1">
    <citation type="submission" date="2016-02" db="EMBL/GenBank/DDBJ databases">
        <title>Draft Genome Sequence of Sporotomaculum syntrophicum Strain FB, a Syntrophic Benzoate Degrader.</title>
        <authorList>
            <person name="Nobu M.K."/>
            <person name="Narihiro T."/>
            <person name="Qiu Y.-L."/>
            <person name="Ohashi A."/>
            <person name="Liu W.-T."/>
            <person name="Yuji S."/>
        </authorList>
    </citation>
    <scope>NUCLEOTIDE SEQUENCE</scope>
    <source>
        <strain evidence="5">FB</strain>
    </source>
</reference>
<dbReference type="Pfam" id="PF00392">
    <property type="entry name" value="GntR"/>
    <property type="match status" value="1"/>
</dbReference>
<organism evidence="5 6">
    <name type="scientific">Sporotomaculum syntrophicum</name>
    <dbReference type="NCBI Taxonomy" id="182264"/>
    <lineage>
        <taxon>Bacteria</taxon>
        <taxon>Bacillati</taxon>
        <taxon>Bacillota</taxon>
        <taxon>Clostridia</taxon>
        <taxon>Eubacteriales</taxon>
        <taxon>Desulfallaceae</taxon>
        <taxon>Sporotomaculum</taxon>
    </lineage>
</organism>
<dbReference type="InterPro" id="IPR036388">
    <property type="entry name" value="WH-like_DNA-bd_sf"/>
</dbReference>
<dbReference type="AlphaFoldDB" id="A0A9D3AV82"/>
<evidence type="ECO:0000256" key="1">
    <source>
        <dbReference type="ARBA" id="ARBA00023015"/>
    </source>
</evidence>
<accession>A0A9D3AV82</accession>
<dbReference type="Proteomes" id="UP000798488">
    <property type="component" value="Unassembled WGS sequence"/>
</dbReference>
<feature type="domain" description="HTH gntR-type" evidence="4">
    <location>
        <begin position="8"/>
        <end position="76"/>
    </location>
</feature>
<dbReference type="CDD" id="cd07377">
    <property type="entry name" value="WHTH_GntR"/>
    <property type="match status" value="1"/>
</dbReference>
<keyword evidence="1" id="KW-0805">Transcription regulation</keyword>
<dbReference type="PANTHER" id="PTHR38445:SF9">
    <property type="entry name" value="HTH-TYPE TRANSCRIPTIONAL REPRESSOR YTRA"/>
    <property type="match status" value="1"/>
</dbReference>
<evidence type="ECO:0000256" key="2">
    <source>
        <dbReference type="ARBA" id="ARBA00023125"/>
    </source>
</evidence>
<dbReference type="InterPro" id="IPR000524">
    <property type="entry name" value="Tscrpt_reg_HTH_GntR"/>
</dbReference>
<keyword evidence="6" id="KW-1185">Reference proteome</keyword>
<comment type="caution">
    <text evidence="5">The sequence shown here is derived from an EMBL/GenBank/DDBJ whole genome shotgun (WGS) entry which is preliminary data.</text>
</comment>
<name>A0A9D3AV82_9FIRM</name>
<keyword evidence="3" id="KW-0804">Transcription</keyword>
<dbReference type="SMART" id="SM00345">
    <property type="entry name" value="HTH_GNTR"/>
    <property type="match status" value="1"/>
</dbReference>
<evidence type="ECO:0000259" key="4">
    <source>
        <dbReference type="PROSITE" id="PS50949"/>
    </source>
</evidence>
<dbReference type="RefSeq" id="WP_161823357.1">
    <property type="nucleotide sequence ID" value="NZ_LSRS01000011.1"/>
</dbReference>
<protein>
    <submittedName>
        <fullName evidence="5">HTH-type transcriptional repressor YtrA</fullName>
    </submittedName>
</protein>
<evidence type="ECO:0000313" key="6">
    <source>
        <dbReference type="Proteomes" id="UP000798488"/>
    </source>
</evidence>
<proteinExistence type="predicted"/>
<evidence type="ECO:0000256" key="3">
    <source>
        <dbReference type="ARBA" id="ARBA00023163"/>
    </source>
</evidence>
<gene>
    <name evidence="5" type="primary">ytrA_2</name>
    <name evidence="5" type="ORF">SPSYN_03104</name>
</gene>
<dbReference type="SUPFAM" id="SSF46785">
    <property type="entry name" value="Winged helix' DNA-binding domain"/>
    <property type="match status" value="1"/>
</dbReference>
<sequence length="125" mass="14146">MYKFVDGIPIYLQIVKEIKGAMISGKLKGGDKLPSVREIAEQYQVNPNTVQRVFMELDKQGLTYSERGIGTFVKREPGLLEDLKSEEAAKVIENFIEEIQKLGYSKNDMLKALDNAWPKGGEQHD</sequence>
<dbReference type="GO" id="GO:0003700">
    <property type="term" value="F:DNA-binding transcription factor activity"/>
    <property type="evidence" value="ECO:0007669"/>
    <property type="project" value="InterPro"/>
</dbReference>
<dbReference type="GO" id="GO:0003677">
    <property type="term" value="F:DNA binding"/>
    <property type="evidence" value="ECO:0007669"/>
    <property type="project" value="UniProtKB-KW"/>
</dbReference>
<dbReference type="OrthoDB" id="163333at2"/>
<dbReference type="PROSITE" id="PS50949">
    <property type="entry name" value="HTH_GNTR"/>
    <property type="match status" value="1"/>
</dbReference>
<dbReference type="EMBL" id="LSRS01000011">
    <property type="protein sequence ID" value="KAF1083755.1"/>
    <property type="molecule type" value="Genomic_DNA"/>
</dbReference>
<evidence type="ECO:0000313" key="5">
    <source>
        <dbReference type="EMBL" id="KAF1083755.1"/>
    </source>
</evidence>
<keyword evidence="2" id="KW-0238">DNA-binding</keyword>
<dbReference type="PANTHER" id="PTHR38445">
    <property type="entry name" value="HTH-TYPE TRANSCRIPTIONAL REPRESSOR YTRA"/>
    <property type="match status" value="1"/>
</dbReference>